<dbReference type="EMBL" id="CP002069">
    <property type="protein sequence ID" value="ADI73239.1"/>
    <property type="molecule type" value="Genomic_DNA"/>
</dbReference>
<dbReference type="HOGENOM" id="CLU_139554_0_0_2"/>
<dbReference type="OrthoDB" id="104780at2157"/>
<dbReference type="KEGG" id="mev:Metev_0312"/>
<proteinExistence type="predicted"/>
<evidence type="ECO:0000313" key="2">
    <source>
        <dbReference type="Proteomes" id="UP000000391"/>
    </source>
</evidence>
<gene>
    <name evidence="1" type="ordered locus">Metev_0312</name>
</gene>
<organism evidence="1 2">
    <name type="scientific">Methanohalobium evestigatum (strain ATCC BAA-1072 / DSM 3721 / NBRC 107634 / OCM 161 / Z-7303)</name>
    <dbReference type="NCBI Taxonomy" id="644295"/>
    <lineage>
        <taxon>Archaea</taxon>
        <taxon>Methanobacteriati</taxon>
        <taxon>Methanobacteriota</taxon>
        <taxon>Stenosarchaea group</taxon>
        <taxon>Methanomicrobia</taxon>
        <taxon>Methanosarcinales</taxon>
        <taxon>Methanosarcinaceae</taxon>
        <taxon>Methanohalobium</taxon>
    </lineage>
</organism>
<accession>D7E6L7</accession>
<evidence type="ECO:0000313" key="1">
    <source>
        <dbReference type="EMBL" id="ADI73239.1"/>
    </source>
</evidence>
<protein>
    <submittedName>
        <fullName evidence="1">Uncharacterized protein</fullName>
    </submittedName>
</protein>
<reference evidence="1 2" key="1">
    <citation type="submission" date="2010-06" db="EMBL/GenBank/DDBJ databases">
        <title>Complete sequence chromosome of Methanohalobium evestigatum Z-7303.</title>
        <authorList>
            <consortium name="US DOE Joint Genome Institute"/>
            <person name="Lucas S."/>
            <person name="Copeland A."/>
            <person name="Lapidus A."/>
            <person name="Cheng J.-F."/>
            <person name="Bruce D."/>
            <person name="Goodwin L."/>
            <person name="Pitluck S."/>
            <person name="Saunders E."/>
            <person name="Detter J.C."/>
            <person name="Han C."/>
            <person name="Tapia R."/>
            <person name="Land M."/>
            <person name="Hauser L."/>
            <person name="Kyrpides N."/>
            <person name="Mikhailova N."/>
            <person name="Sieprawska-Lupa M."/>
            <person name="Whitman W.B."/>
            <person name="Anderson I."/>
            <person name="Woyke T."/>
        </authorList>
    </citation>
    <scope>NUCLEOTIDE SEQUENCE [LARGE SCALE GENOMIC DNA]</scope>
    <source>
        <strain evidence="2">ATCC BAA-1072 / DSM 3721 / NBRC 107634 / OCM 161 / Z-7303</strain>
    </source>
</reference>
<keyword evidence="2" id="KW-1185">Reference proteome</keyword>
<sequence length="161" mass="18795">MMRKRIYHRPPGLETHFEQQYRYYSDLQYLLKILAGMTGKFGMFESQGTHEQKNFQLKREIGVEIVTNGVDFEPINNKNINRTLSTIEPEGAIDIRINLSYSYLDDNYSRVPFRNDSYIVRVDLRDGLLTLKISHHEGPGYTEARRIADTIFDEIRRGSCG</sequence>
<dbReference type="Proteomes" id="UP000000391">
    <property type="component" value="Chromosome"/>
</dbReference>
<dbReference type="STRING" id="644295.Metev_0312"/>
<name>D7E6L7_METEZ</name>
<dbReference type="AlphaFoldDB" id="D7E6L7"/>